<proteinExistence type="predicted"/>
<reference evidence="2 3" key="1">
    <citation type="submission" date="2020-04" db="EMBL/GenBank/DDBJ databases">
        <title>Metagenomic profiling of ammonia- and methane-oxidizing microorganisms in a Dutch drinking water treatment plant.</title>
        <authorList>
            <person name="Poghosyan L."/>
            <person name="Leucker S."/>
        </authorList>
    </citation>
    <scope>NUCLEOTIDE SEQUENCE [LARGE SCALE GENOMIC DNA]</scope>
    <source>
        <strain evidence="2">S-RSF-IL-03</strain>
    </source>
</reference>
<keyword evidence="1" id="KW-0472">Membrane</keyword>
<feature type="transmembrane region" description="Helical" evidence="1">
    <location>
        <begin position="164"/>
        <end position="183"/>
    </location>
</feature>
<feature type="transmembrane region" description="Helical" evidence="1">
    <location>
        <begin position="30"/>
        <end position="48"/>
    </location>
</feature>
<dbReference type="Proteomes" id="UP000580839">
    <property type="component" value="Unassembled WGS sequence"/>
</dbReference>
<keyword evidence="1" id="KW-1133">Transmembrane helix</keyword>
<gene>
    <name evidence="2" type="ORF">HOP12_06290</name>
</gene>
<feature type="transmembrane region" description="Helical" evidence="1">
    <location>
        <begin position="244"/>
        <end position="271"/>
    </location>
</feature>
<sequence length="281" mass="29802">MNPLEQIALAGHALALVARASLHPRLWIPWLPLILVELAWLALLAGFAHPAVSGVMAPLLTAISGDAVLHYPNVFRILPGLHARGAFVIVATLGSIVVGASVWVFDELWAGRTPHPGVALGEALRRAPALIVAQAPLHLLTVVLTFGLAGWMEGRGSSGITVRALGLLATLAATVLQALFLLVPVHVMRASRSPLGAWLEIPRVFMRAGVTVVVLSTLVTVAGFPLEFLARFTERLVERGRPELVAAMVVAQIGFATLAGFVLAGAAVVCYRTRVEDDTWA</sequence>
<evidence type="ECO:0000313" key="2">
    <source>
        <dbReference type="EMBL" id="NOT33765.1"/>
    </source>
</evidence>
<feature type="transmembrane region" description="Helical" evidence="1">
    <location>
        <begin position="86"/>
        <end position="106"/>
    </location>
</feature>
<evidence type="ECO:0000256" key="1">
    <source>
        <dbReference type="SAM" id="Phobius"/>
    </source>
</evidence>
<name>A0A849SPA4_UNCEI</name>
<feature type="transmembrane region" description="Helical" evidence="1">
    <location>
        <begin position="204"/>
        <end position="224"/>
    </location>
</feature>
<comment type="caution">
    <text evidence="2">The sequence shown here is derived from an EMBL/GenBank/DDBJ whole genome shotgun (WGS) entry which is preliminary data.</text>
</comment>
<evidence type="ECO:0000313" key="3">
    <source>
        <dbReference type="Proteomes" id="UP000580839"/>
    </source>
</evidence>
<keyword evidence="1" id="KW-0812">Transmembrane</keyword>
<accession>A0A849SPA4</accession>
<feature type="transmembrane region" description="Helical" evidence="1">
    <location>
        <begin position="127"/>
        <end position="152"/>
    </location>
</feature>
<dbReference type="AlphaFoldDB" id="A0A849SPA4"/>
<dbReference type="EMBL" id="JABFRW010000072">
    <property type="protein sequence ID" value="NOT33765.1"/>
    <property type="molecule type" value="Genomic_DNA"/>
</dbReference>
<organism evidence="2 3">
    <name type="scientific">Eiseniibacteriota bacterium</name>
    <dbReference type="NCBI Taxonomy" id="2212470"/>
    <lineage>
        <taxon>Bacteria</taxon>
        <taxon>Candidatus Eiseniibacteriota</taxon>
    </lineage>
</organism>
<protein>
    <submittedName>
        <fullName evidence="2">Uncharacterized protein</fullName>
    </submittedName>
</protein>